<reference evidence="3" key="1">
    <citation type="submission" date="2013-10" db="EMBL/GenBank/DDBJ databases">
        <title>Genomic analysis of the causative agents of coccidiosis in chickens.</title>
        <authorList>
            <person name="Reid A.J."/>
            <person name="Blake D."/>
            <person name="Billington K."/>
            <person name="Browne H."/>
            <person name="Dunn M."/>
            <person name="Hung S."/>
            <person name="Kawahara F."/>
            <person name="Miranda-Saavedra D."/>
            <person name="Mourier T."/>
            <person name="Nagra H."/>
            <person name="Otto T.D."/>
            <person name="Rawlings N."/>
            <person name="Sanchez A."/>
            <person name="Sanders M."/>
            <person name="Subramaniam C."/>
            <person name="Tay Y."/>
            <person name="Dear P."/>
            <person name="Doerig C."/>
            <person name="Gruber A."/>
            <person name="Parkinson J."/>
            <person name="Shirley M."/>
            <person name="Wan K.L."/>
            <person name="Berriman M."/>
            <person name="Tomley F."/>
            <person name="Pain A."/>
        </authorList>
    </citation>
    <scope>NUCLEOTIDE SEQUENCE [LARGE SCALE GENOMIC DNA]</scope>
    <source>
        <strain evidence="3">Houghton</strain>
    </source>
</reference>
<accession>U6H6I5</accession>
<evidence type="ECO:0000256" key="1">
    <source>
        <dbReference type="SAM" id="Coils"/>
    </source>
</evidence>
<keyword evidence="4" id="KW-1185">Reference proteome</keyword>
<dbReference type="VEuPathDB" id="ToxoDB:EPH_0004240"/>
<dbReference type="EMBL" id="HG696711">
    <property type="protein sequence ID" value="CDI87083.1"/>
    <property type="molecule type" value="Genomic_DNA"/>
</dbReference>
<evidence type="ECO:0000313" key="3">
    <source>
        <dbReference type="EMBL" id="CDI87083.1"/>
    </source>
</evidence>
<gene>
    <name evidence="3" type="ORF">EPH_0004240</name>
</gene>
<evidence type="ECO:0000313" key="4">
    <source>
        <dbReference type="Proteomes" id="UP000018201"/>
    </source>
</evidence>
<name>U6H6I5_9EIME</name>
<sequence>MTSALLEKLRAGAKTAIKEEVDHLIQTVKASAASGAPAPVQDGSGPSEASEDLTQQLLKHPALQAVAFLSVHERRLAVFEVLCRGCGYRMRKQAETKTAVEELRAQIVQLREEARRAHREEETVVAEARTLSVELMKKQRQLLLATERVKALEKVRQDPAFGIAERAQQQLPPASSNANISSYKESLSFIANKCNKLANLTQLIQQQFPQPQRASVQRPSWEACGLAATAGDAHGTPADSSLLGALRELQTPHASMHSPHSLRARGSSHAASPLVQTKNLSRETRFRQPPISEDDARPRGQQKTAHVDGRGTGSPIHPGNMRGTGGVPPSSVRGVIPPASLTSPESHQRNSTPEEPGSNKRTREPEETLRGRWRQALPPAIRHAELDMDAEAAWQPVEPTTRGDPMQEAVWVDSFLRRRPEA</sequence>
<feature type="coiled-coil region" evidence="1">
    <location>
        <begin position="93"/>
        <end position="155"/>
    </location>
</feature>
<protein>
    <submittedName>
        <fullName evidence="3">Uncharacterized protein</fullName>
    </submittedName>
</protein>
<feature type="region of interest" description="Disordered" evidence="2">
    <location>
        <begin position="32"/>
        <end position="52"/>
    </location>
</feature>
<evidence type="ECO:0000256" key="2">
    <source>
        <dbReference type="SAM" id="MobiDB-lite"/>
    </source>
</evidence>
<reference evidence="3" key="2">
    <citation type="submission" date="2013-10" db="EMBL/GenBank/DDBJ databases">
        <authorList>
            <person name="Aslett M."/>
        </authorList>
    </citation>
    <scope>NUCLEOTIDE SEQUENCE [LARGE SCALE GENOMIC DNA]</scope>
    <source>
        <strain evidence="3">Houghton</strain>
    </source>
</reference>
<feature type="compositionally biased region" description="Basic and acidic residues" evidence="2">
    <location>
        <begin position="357"/>
        <end position="370"/>
    </location>
</feature>
<feature type="region of interest" description="Disordered" evidence="2">
    <location>
        <begin position="253"/>
        <end position="375"/>
    </location>
</feature>
<organism evidence="3 4">
    <name type="scientific">Eimeria praecox</name>
    <dbReference type="NCBI Taxonomy" id="51316"/>
    <lineage>
        <taxon>Eukaryota</taxon>
        <taxon>Sar</taxon>
        <taxon>Alveolata</taxon>
        <taxon>Apicomplexa</taxon>
        <taxon>Conoidasida</taxon>
        <taxon>Coccidia</taxon>
        <taxon>Eucoccidiorida</taxon>
        <taxon>Eimeriorina</taxon>
        <taxon>Eimeriidae</taxon>
        <taxon>Eimeria</taxon>
    </lineage>
</organism>
<dbReference type="OrthoDB" id="346203at2759"/>
<dbReference type="AlphaFoldDB" id="U6H6I5"/>
<proteinExistence type="predicted"/>
<feature type="compositionally biased region" description="Polar residues" evidence="2">
    <location>
        <begin position="340"/>
        <end position="353"/>
    </location>
</feature>
<keyword evidence="1" id="KW-0175">Coiled coil</keyword>
<dbReference type="Proteomes" id="UP000018201">
    <property type="component" value="Unassembled WGS sequence"/>
</dbReference>